<proteinExistence type="predicted"/>
<organism evidence="2 3">
    <name type="scientific">Dendrobium chrysotoxum</name>
    <name type="common">Orchid</name>
    <dbReference type="NCBI Taxonomy" id="161865"/>
    <lineage>
        <taxon>Eukaryota</taxon>
        <taxon>Viridiplantae</taxon>
        <taxon>Streptophyta</taxon>
        <taxon>Embryophyta</taxon>
        <taxon>Tracheophyta</taxon>
        <taxon>Spermatophyta</taxon>
        <taxon>Magnoliopsida</taxon>
        <taxon>Liliopsida</taxon>
        <taxon>Asparagales</taxon>
        <taxon>Orchidaceae</taxon>
        <taxon>Epidendroideae</taxon>
        <taxon>Malaxideae</taxon>
        <taxon>Dendrobiinae</taxon>
        <taxon>Dendrobium</taxon>
    </lineage>
</organism>
<dbReference type="AlphaFoldDB" id="A0AAV7HCU1"/>
<feature type="compositionally biased region" description="Low complexity" evidence="1">
    <location>
        <begin position="15"/>
        <end position="28"/>
    </location>
</feature>
<evidence type="ECO:0000256" key="1">
    <source>
        <dbReference type="SAM" id="MobiDB-lite"/>
    </source>
</evidence>
<accession>A0AAV7HCU1</accession>
<evidence type="ECO:0000313" key="2">
    <source>
        <dbReference type="EMBL" id="KAH0466707.1"/>
    </source>
</evidence>
<feature type="region of interest" description="Disordered" evidence="1">
    <location>
        <begin position="1"/>
        <end position="41"/>
    </location>
</feature>
<name>A0AAV7HCU1_DENCH</name>
<dbReference type="Proteomes" id="UP000775213">
    <property type="component" value="Unassembled WGS sequence"/>
</dbReference>
<dbReference type="EMBL" id="JAGFBR010000005">
    <property type="protein sequence ID" value="KAH0466707.1"/>
    <property type="molecule type" value="Genomic_DNA"/>
</dbReference>
<keyword evidence="3" id="KW-1185">Reference proteome</keyword>
<gene>
    <name evidence="2" type="ORF">IEQ34_003945</name>
</gene>
<reference evidence="2 3" key="1">
    <citation type="journal article" date="2021" name="Hortic Res">
        <title>Chromosome-scale assembly of the Dendrobium chrysotoxum genome enhances the understanding of orchid evolution.</title>
        <authorList>
            <person name="Zhang Y."/>
            <person name="Zhang G.Q."/>
            <person name="Zhang D."/>
            <person name="Liu X.D."/>
            <person name="Xu X.Y."/>
            <person name="Sun W.H."/>
            <person name="Yu X."/>
            <person name="Zhu X."/>
            <person name="Wang Z.W."/>
            <person name="Zhao X."/>
            <person name="Zhong W.Y."/>
            <person name="Chen H."/>
            <person name="Yin W.L."/>
            <person name="Huang T."/>
            <person name="Niu S.C."/>
            <person name="Liu Z.J."/>
        </authorList>
    </citation>
    <scope>NUCLEOTIDE SEQUENCE [LARGE SCALE GENOMIC DNA]</scope>
    <source>
        <strain evidence="2">Lindl</strain>
    </source>
</reference>
<comment type="caution">
    <text evidence="2">The sequence shown here is derived from an EMBL/GenBank/DDBJ whole genome shotgun (WGS) entry which is preliminary data.</text>
</comment>
<protein>
    <submittedName>
        <fullName evidence="2">Uncharacterized protein</fullName>
    </submittedName>
</protein>
<sequence length="81" mass="8635">MTLPTLTASVAGGNPLASPSNLAGAAAAETEDPSSPPDGNIAIIVRKSTCFTLRDMISNEHIRQKVVVAPMEYKIRESRLR</sequence>
<evidence type="ECO:0000313" key="3">
    <source>
        <dbReference type="Proteomes" id="UP000775213"/>
    </source>
</evidence>